<proteinExistence type="predicted"/>
<accession>A0A1Y4L7S0</accession>
<evidence type="ECO:0000256" key="1">
    <source>
        <dbReference type="SAM" id="MobiDB-lite"/>
    </source>
</evidence>
<evidence type="ECO:0000313" key="2">
    <source>
        <dbReference type="EMBL" id="OUP52783.1"/>
    </source>
</evidence>
<sequence>MKLSELVETIPEFVSLFVYESPYNGGKTVYNGKRYDFDDIPDYEVDTCSPCDLEMDSLYDHVPQMFIIVKKSGADGEGEDVTLGLKERPEKESVTSSSEEQPELEEEKRLLRKQMALLSEKSHSVGLDARALYDLTMAMCDIMRVMQKG</sequence>
<gene>
    <name evidence="2" type="ORF">B5F17_07310</name>
</gene>
<dbReference type="EMBL" id="NFKK01000007">
    <property type="protein sequence ID" value="OUP52783.1"/>
    <property type="molecule type" value="Genomic_DNA"/>
</dbReference>
<reference evidence="3" key="1">
    <citation type="submission" date="2017-04" db="EMBL/GenBank/DDBJ databases">
        <title>Function of individual gut microbiota members based on whole genome sequencing of pure cultures obtained from chicken caecum.</title>
        <authorList>
            <person name="Medvecky M."/>
            <person name="Cejkova D."/>
            <person name="Polansky O."/>
            <person name="Karasova D."/>
            <person name="Kubasova T."/>
            <person name="Cizek A."/>
            <person name="Rychlik I."/>
        </authorList>
    </citation>
    <scope>NUCLEOTIDE SEQUENCE [LARGE SCALE GENOMIC DNA]</scope>
    <source>
        <strain evidence="3">An180</strain>
    </source>
</reference>
<dbReference type="AlphaFoldDB" id="A0A1Y4L7S0"/>
<dbReference type="Proteomes" id="UP000195897">
    <property type="component" value="Unassembled WGS sequence"/>
</dbReference>
<comment type="caution">
    <text evidence="2">The sequence shown here is derived from an EMBL/GenBank/DDBJ whole genome shotgun (WGS) entry which is preliminary data.</text>
</comment>
<protein>
    <submittedName>
        <fullName evidence="2">Uncharacterized protein</fullName>
    </submittedName>
</protein>
<dbReference type="RefSeq" id="WP_087372468.1">
    <property type="nucleotide sequence ID" value="NZ_NFKK01000007.1"/>
</dbReference>
<evidence type="ECO:0000313" key="3">
    <source>
        <dbReference type="Proteomes" id="UP000195897"/>
    </source>
</evidence>
<name>A0A1Y4L7S0_9FIRM</name>
<feature type="region of interest" description="Disordered" evidence="1">
    <location>
        <begin position="75"/>
        <end position="108"/>
    </location>
</feature>
<organism evidence="2 3">
    <name type="scientific">Butyricicoccus pullicaecorum</name>
    <dbReference type="NCBI Taxonomy" id="501571"/>
    <lineage>
        <taxon>Bacteria</taxon>
        <taxon>Bacillati</taxon>
        <taxon>Bacillota</taxon>
        <taxon>Clostridia</taxon>
        <taxon>Eubacteriales</taxon>
        <taxon>Butyricicoccaceae</taxon>
        <taxon>Butyricicoccus</taxon>
    </lineage>
</organism>